<feature type="transmembrane region" description="Helical" evidence="1">
    <location>
        <begin position="57"/>
        <end position="79"/>
    </location>
</feature>
<dbReference type="EMBL" id="JBBPBM010000008">
    <property type="protein sequence ID" value="KAK8572512.1"/>
    <property type="molecule type" value="Genomic_DNA"/>
</dbReference>
<dbReference type="Proteomes" id="UP001472677">
    <property type="component" value="Unassembled WGS sequence"/>
</dbReference>
<proteinExistence type="predicted"/>
<protein>
    <submittedName>
        <fullName evidence="2">Uncharacterized protein</fullName>
    </submittedName>
</protein>
<keyword evidence="1" id="KW-0472">Membrane</keyword>
<keyword evidence="1" id="KW-1133">Transmembrane helix</keyword>
<name>A0ABR2AYY9_9ROSI</name>
<evidence type="ECO:0000256" key="1">
    <source>
        <dbReference type="SAM" id="Phobius"/>
    </source>
</evidence>
<comment type="caution">
    <text evidence="2">The sequence shown here is derived from an EMBL/GenBank/DDBJ whole genome shotgun (WGS) entry which is preliminary data.</text>
</comment>
<evidence type="ECO:0000313" key="2">
    <source>
        <dbReference type="EMBL" id="KAK8499263.1"/>
    </source>
</evidence>
<evidence type="ECO:0000313" key="3">
    <source>
        <dbReference type="EMBL" id="KAK8572512.1"/>
    </source>
</evidence>
<gene>
    <name evidence="3" type="ORF">V6N12_028565</name>
    <name evidence="2" type="ORF">V6N12_076113</name>
</gene>
<accession>A0ABR2AYY9</accession>
<keyword evidence="1" id="KW-0812">Transmembrane</keyword>
<organism evidence="2 4">
    <name type="scientific">Hibiscus sabdariffa</name>
    <name type="common">roselle</name>
    <dbReference type="NCBI Taxonomy" id="183260"/>
    <lineage>
        <taxon>Eukaryota</taxon>
        <taxon>Viridiplantae</taxon>
        <taxon>Streptophyta</taxon>
        <taxon>Embryophyta</taxon>
        <taxon>Tracheophyta</taxon>
        <taxon>Spermatophyta</taxon>
        <taxon>Magnoliopsida</taxon>
        <taxon>eudicotyledons</taxon>
        <taxon>Gunneridae</taxon>
        <taxon>Pentapetalae</taxon>
        <taxon>rosids</taxon>
        <taxon>malvids</taxon>
        <taxon>Malvales</taxon>
        <taxon>Malvaceae</taxon>
        <taxon>Malvoideae</taxon>
        <taxon>Hibiscus</taxon>
    </lineage>
</organism>
<dbReference type="EMBL" id="JBBPBM010000239">
    <property type="protein sequence ID" value="KAK8499263.1"/>
    <property type="molecule type" value="Genomic_DNA"/>
</dbReference>
<sequence>MDAPRVVLDALSFPGLLRVLSVPPDFKTPVEEAESRRRDSKDQVQGTSGTLPRLGTALVFLGIKIFVTLQNLTFLRGSARHIIRIRRFRFQTDGETSFVRKAFYRGLKVPLVVHIVVPEAVRPPHPSREAHSLKQNLQASH</sequence>
<keyword evidence="4" id="KW-1185">Reference proteome</keyword>
<reference evidence="2 4" key="1">
    <citation type="journal article" date="2024" name="G3 (Bethesda)">
        <title>Genome assembly of Hibiscus sabdariffa L. provides insights into metabolisms of medicinal natural products.</title>
        <authorList>
            <person name="Kim T."/>
        </authorList>
    </citation>
    <scope>NUCLEOTIDE SEQUENCE [LARGE SCALE GENOMIC DNA]</scope>
    <source>
        <strain evidence="2">TK-2024</strain>
        <tissue evidence="2">Old leaves</tissue>
    </source>
</reference>
<evidence type="ECO:0000313" key="4">
    <source>
        <dbReference type="Proteomes" id="UP001472677"/>
    </source>
</evidence>